<dbReference type="RefSeq" id="WP_151565195.1">
    <property type="nucleotide sequence ID" value="NZ_WBMT01000015.1"/>
</dbReference>
<dbReference type="Proteomes" id="UP000468735">
    <property type="component" value="Unassembled WGS sequence"/>
</dbReference>
<keyword evidence="2" id="KW-1185">Reference proteome</keyword>
<protein>
    <submittedName>
        <fullName evidence="1">Uncharacterized protein</fullName>
    </submittedName>
</protein>
<reference evidence="1 2" key="1">
    <citation type="submission" date="2019-09" db="EMBL/GenBank/DDBJ databases">
        <title>Actinomadura physcomitrii sp. nov., a novel actinomycete isolated from moss [Physcomitrium sphaericum (Ludw) Fuernr].</title>
        <authorList>
            <person name="Zhuang X."/>
            <person name="Liu C."/>
        </authorList>
    </citation>
    <scope>NUCLEOTIDE SEQUENCE [LARGE SCALE GENOMIC DNA]</scope>
    <source>
        <strain evidence="1 2">HMC1</strain>
    </source>
</reference>
<dbReference type="EMBL" id="WBMT01000015">
    <property type="protein sequence ID" value="KAB2344827.1"/>
    <property type="molecule type" value="Genomic_DNA"/>
</dbReference>
<accession>A0A6H9YI06</accession>
<gene>
    <name evidence="1" type="ORF">F8566_30005</name>
</gene>
<name>A0A6H9YI06_9ACTN</name>
<dbReference type="OrthoDB" id="5124189at2"/>
<dbReference type="AlphaFoldDB" id="A0A6H9YI06"/>
<evidence type="ECO:0000313" key="1">
    <source>
        <dbReference type="EMBL" id="KAB2344827.1"/>
    </source>
</evidence>
<evidence type="ECO:0000313" key="2">
    <source>
        <dbReference type="Proteomes" id="UP000468735"/>
    </source>
</evidence>
<organism evidence="1 2">
    <name type="scientific">Actinomadura rudentiformis</name>
    <dbReference type="NCBI Taxonomy" id="359158"/>
    <lineage>
        <taxon>Bacteria</taxon>
        <taxon>Bacillati</taxon>
        <taxon>Actinomycetota</taxon>
        <taxon>Actinomycetes</taxon>
        <taxon>Streptosporangiales</taxon>
        <taxon>Thermomonosporaceae</taxon>
        <taxon>Actinomadura</taxon>
    </lineage>
</organism>
<comment type="caution">
    <text evidence="1">The sequence shown here is derived from an EMBL/GenBank/DDBJ whole genome shotgun (WGS) entry which is preliminary data.</text>
</comment>
<sequence length="140" mass="15086">MILPINGPATGPDPQTSADLDAAAILARRLVIRDDGRCAACGVSGDQATMNAFHRPRSQRTPDMTNFAAWLLLCGSSTEGCLMQVIEEPRWARTTGLTLAAHKDPTSVGVWHAFHGLVFLDADGGLYPRVGQVRRGCDER</sequence>
<proteinExistence type="predicted"/>